<gene>
    <name evidence="1" type="ORF">ACFS6H_16200</name>
</gene>
<dbReference type="EMBL" id="JBHUOZ010000003">
    <property type="protein sequence ID" value="MFD2921269.1"/>
    <property type="molecule type" value="Genomic_DNA"/>
</dbReference>
<accession>A0ABW6A7C2</accession>
<reference evidence="2" key="1">
    <citation type="journal article" date="2019" name="Int. J. Syst. Evol. Microbiol.">
        <title>The Global Catalogue of Microorganisms (GCM) 10K type strain sequencing project: providing services to taxonomists for standard genome sequencing and annotation.</title>
        <authorList>
            <consortium name="The Broad Institute Genomics Platform"/>
            <consortium name="The Broad Institute Genome Sequencing Center for Infectious Disease"/>
            <person name="Wu L."/>
            <person name="Ma J."/>
        </authorList>
    </citation>
    <scope>NUCLEOTIDE SEQUENCE [LARGE SCALE GENOMIC DNA]</scope>
    <source>
        <strain evidence="2">KCTC 23299</strain>
    </source>
</reference>
<dbReference type="InterPro" id="IPR029086">
    <property type="entry name" value="Imm19"/>
</dbReference>
<dbReference type="RefSeq" id="WP_386101240.1">
    <property type="nucleotide sequence ID" value="NZ_JBHUOZ010000003.1"/>
</dbReference>
<evidence type="ECO:0000313" key="1">
    <source>
        <dbReference type="EMBL" id="MFD2921269.1"/>
    </source>
</evidence>
<dbReference type="Proteomes" id="UP001597511">
    <property type="component" value="Unassembled WGS sequence"/>
</dbReference>
<comment type="caution">
    <text evidence="1">The sequence shown here is derived from an EMBL/GenBank/DDBJ whole genome shotgun (WGS) entry which is preliminary data.</text>
</comment>
<proteinExistence type="predicted"/>
<name>A0ABW6A7C2_9BACT</name>
<organism evidence="1 2">
    <name type="scientific">Terrimonas rubra</name>
    <dbReference type="NCBI Taxonomy" id="1035890"/>
    <lineage>
        <taxon>Bacteria</taxon>
        <taxon>Pseudomonadati</taxon>
        <taxon>Bacteroidota</taxon>
        <taxon>Chitinophagia</taxon>
        <taxon>Chitinophagales</taxon>
        <taxon>Chitinophagaceae</taxon>
        <taxon>Terrimonas</taxon>
    </lineage>
</organism>
<evidence type="ECO:0000313" key="2">
    <source>
        <dbReference type="Proteomes" id="UP001597511"/>
    </source>
</evidence>
<sequence>MIRQITKEELTDNSFFWYAYICWFRGYDDKNELNIDEVLEVIDIDREELYKWEQEFFPENESEEAIRFVRGEIDESISFHFEFQKYEVVFFINDLYIGNLGGHFEAWFLTWEELLALKTDSYLFLLLLPMTGVEVHQFAAALELITNQLKTIPKFEDKAGYIADCILNGLKTSGPFFKQEGVGIVNKENHSVRNIEKYPRYTEDVIKLNDILKTIVDK</sequence>
<dbReference type="Pfam" id="PF15563">
    <property type="entry name" value="Imm19"/>
    <property type="match status" value="1"/>
</dbReference>
<protein>
    <submittedName>
        <fullName evidence="1">Imm19 family immunity protein</fullName>
    </submittedName>
</protein>
<keyword evidence="2" id="KW-1185">Reference proteome</keyword>